<geneLocation type="plasmid" evidence="9 10">
    <name>p2</name>
</geneLocation>
<dbReference type="CDD" id="cd16917">
    <property type="entry name" value="HATPase_UhpB-NarQ-NarX-like"/>
    <property type="match status" value="1"/>
</dbReference>
<evidence type="ECO:0000256" key="6">
    <source>
        <dbReference type="SAM" id="MobiDB-lite"/>
    </source>
</evidence>
<keyword evidence="7" id="KW-1133">Transmembrane helix</keyword>
<evidence type="ECO:0000313" key="10">
    <source>
        <dbReference type="Proteomes" id="UP000663629"/>
    </source>
</evidence>
<keyword evidence="2" id="KW-0597">Phosphoprotein</keyword>
<feature type="domain" description="HAMP" evidence="8">
    <location>
        <begin position="196"/>
        <end position="248"/>
    </location>
</feature>
<evidence type="ECO:0000259" key="8">
    <source>
        <dbReference type="PROSITE" id="PS50885"/>
    </source>
</evidence>
<dbReference type="PROSITE" id="PS50885">
    <property type="entry name" value="HAMP"/>
    <property type="match status" value="1"/>
</dbReference>
<dbReference type="RefSeq" id="WP_205296995.1">
    <property type="nucleotide sequence ID" value="NZ_CP070372.1"/>
</dbReference>
<dbReference type="InterPro" id="IPR011712">
    <property type="entry name" value="Sig_transdc_His_kin_sub3_dim/P"/>
</dbReference>
<evidence type="ECO:0000256" key="1">
    <source>
        <dbReference type="ARBA" id="ARBA00004370"/>
    </source>
</evidence>
<dbReference type="PANTHER" id="PTHR24421:SF58">
    <property type="entry name" value="SIGNAL TRANSDUCTION HISTIDINE-PROTEIN KINASE_PHOSPHATASE UHPB"/>
    <property type="match status" value="1"/>
</dbReference>
<dbReference type="EMBL" id="CP070372">
    <property type="protein sequence ID" value="QRZ16111.1"/>
    <property type="molecule type" value="Genomic_DNA"/>
</dbReference>
<dbReference type="Gene3D" id="3.30.565.10">
    <property type="entry name" value="Histidine kinase-like ATPase, C-terminal domain"/>
    <property type="match status" value="1"/>
</dbReference>
<reference evidence="9 10" key="1">
    <citation type="submission" date="2021-02" db="EMBL/GenBank/DDBJ databases">
        <title>Paracoccus methylovroum sp.nov., a new methanol and methylamine utilizing methylotrophic denitrifer.</title>
        <authorList>
            <person name="Timsy T."/>
            <person name="Behrendt U."/>
            <person name="Ulrich A."/>
            <person name="Spanner T."/>
            <person name="Foesel B.U."/>
            <person name="Horn M.A."/>
            <person name="Kolb S."/>
        </authorList>
    </citation>
    <scope>NUCLEOTIDE SEQUENCE [LARGE SCALE GENOMIC DNA]</scope>
    <source>
        <strain evidence="9 10">H4-D09</strain>
        <plasmid evidence="9 10">p2</plasmid>
    </source>
</reference>
<keyword evidence="4" id="KW-0418">Kinase</keyword>
<keyword evidence="3" id="KW-0808">Transferase</keyword>
<keyword evidence="7" id="KW-0812">Transmembrane</keyword>
<dbReference type="InterPro" id="IPR003660">
    <property type="entry name" value="HAMP_dom"/>
</dbReference>
<dbReference type="Pfam" id="PF00672">
    <property type="entry name" value="HAMP"/>
    <property type="match status" value="1"/>
</dbReference>
<evidence type="ECO:0000256" key="7">
    <source>
        <dbReference type="SAM" id="Phobius"/>
    </source>
</evidence>
<dbReference type="CDD" id="cd06225">
    <property type="entry name" value="HAMP"/>
    <property type="match status" value="1"/>
</dbReference>
<dbReference type="InterPro" id="IPR050482">
    <property type="entry name" value="Sensor_HK_TwoCompSys"/>
</dbReference>
<organism evidence="9 10">
    <name type="scientific">Paracoccus methylovorus</name>
    <dbReference type="NCBI Taxonomy" id="2812658"/>
    <lineage>
        <taxon>Bacteria</taxon>
        <taxon>Pseudomonadati</taxon>
        <taxon>Pseudomonadota</taxon>
        <taxon>Alphaproteobacteria</taxon>
        <taxon>Rhodobacterales</taxon>
        <taxon>Paracoccaceae</taxon>
        <taxon>Paracoccus</taxon>
    </lineage>
</organism>
<evidence type="ECO:0000256" key="3">
    <source>
        <dbReference type="ARBA" id="ARBA00022679"/>
    </source>
</evidence>
<dbReference type="SUPFAM" id="SSF55874">
    <property type="entry name" value="ATPase domain of HSP90 chaperone/DNA topoisomerase II/histidine kinase"/>
    <property type="match status" value="1"/>
</dbReference>
<dbReference type="PANTHER" id="PTHR24421">
    <property type="entry name" value="NITRATE/NITRITE SENSOR PROTEIN NARX-RELATED"/>
    <property type="match status" value="1"/>
</dbReference>
<evidence type="ECO:0000256" key="4">
    <source>
        <dbReference type="ARBA" id="ARBA00022777"/>
    </source>
</evidence>
<keyword evidence="10" id="KW-1185">Reference proteome</keyword>
<keyword evidence="7" id="KW-0472">Membrane</keyword>
<feature type="transmembrane region" description="Helical" evidence="7">
    <location>
        <begin position="28"/>
        <end position="50"/>
    </location>
</feature>
<name>A0ABX7JRL2_9RHOB</name>
<sequence length="472" mass="51479">MSAPVEEFGFRSFDRVLPGWRTVPMRRIVMGLACIVSLSLCLIVSAILILNARDAVQEETESAFRLAHESLVRRLPPSHGGRDTMAEAISLAEEIDGLRHVAARILDPDGQPLQLRAHGQFRSEKSAPRWFSDLMTPPVVEASIPITHYPNVLGMLQVSADPTDEIAEVWDDFSIILPVLFLNGFAMLGLTFLTATLLTRRLKSVQAAMAQMREGRLSVRAPGDRLTEFADLAEGVNALASHLQAERAENDLLQARLIGSSEAERSRIALDLHDEMGPQLFALQAAVSHAQAMTAELPEPPAALGETLDAIGRHAVEVQKSARTAINDLRPMLLGEASLTELLAELVAGLRDVAPETRVVLDMDEAEDSSPGELAELSIYRFVRESVLNAMRHGRPTLVRVSLETMPGRPEQIVARVTDNGTGPQPGPAGGCPTPGFGQIGMQDRARALGATYLPPWRDNKLTHTELRMPRP</sequence>
<keyword evidence="9" id="KW-0614">Plasmid</keyword>
<dbReference type="InterPro" id="IPR032244">
    <property type="entry name" value="LapD_MoxY_N"/>
</dbReference>
<dbReference type="Gene3D" id="6.10.340.10">
    <property type="match status" value="1"/>
</dbReference>
<proteinExistence type="predicted"/>
<feature type="transmembrane region" description="Helical" evidence="7">
    <location>
        <begin position="175"/>
        <end position="199"/>
    </location>
</feature>
<protein>
    <submittedName>
        <fullName evidence="9">HAMP domain-containing protein</fullName>
    </submittedName>
</protein>
<evidence type="ECO:0000313" key="9">
    <source>
        <dbReference type="EMBL" id="QRZ16111.1"/>
    </source>
</evidence>
<dbReference type="Gene3D" id="1.20.5.1930">
    <property type="match status" value="1"/>
</dbReference>
<dbReference type="InterPro" id="IPR036890">
    <property type="entry name" value="HATPase_C_sf"/>
</dbReference>
<keyword evidence="5" id="KW-0902">Two-component regulatory system</keyword>
<evidence type="ECO:0000256" key="5">
    <source>
        <dbReference type="ARBA" id="ARBA00023012"/>
    </source>
</evidence>
<comment type="subcellular location">
    <subcellularLocation>
        <location evidence="1">Membrane</location>
    </subcellularLocation>
</comment>
<accession>A0ABX7JRL2</accession>
<gene>
    <name evidence="9" type="ORF">JWJ88_21460</name>
</gene>
<dbReference type="Proteomes" id="UP000663629">
    <property type="component" value="Plasmid p2"/>
</dbReference>
<feature type="region of interest" description="Disordered" evidence="6">
    <location>
        <begin position="419"/>
        <end position="438"/>
    </location>
</feature>
<dbReference type="Pfam" id="PF07730">
    <property type="entry name" value="HisKA_3"/>
    <property type="match status" value="1"/>
</dbReference>
<evidence type="ECO:0000256" key="2">
    <source>
        <dbReference type="ARBA" id="ARBA00022553"/>
    </source>
</evidence>
<dbReference type="SMART" id="SM00304">
    <property type="entry name" value="HAMP"/>
    <property type="match status" value="1"/>
</dbReference>
<dbReference type="Pfam" id="PF16448">
    <property type="entry name" value="LapD_MoxY_N"/>
    <property type="match status" value="1"/>
</dbReference>